<organism evidence="3 4">
    <name type="scientific">Panacagrimonas perspica</name>
    <dbReference type="NCBI Taxonomy" id="381431"/>
    <lineage>
        <taxon>Bacteria</taxon>
        <taxon>Pseudomonadati</taxon>
        <taxon>Pseudomonadota</taxon>
        <taxon>Gammaproteobacteria</taxon>
        <taxon>Nevskiales</taxon>
        <taxon>Nevskiaceae</taxon>
        <taxon>Panacagrimonas</taxon>
    </lineage>
</organism>
<name>A0A4R7PD82_9GAMM</name>
<feature type="compositionally biased region" description="Basic and acidic residues" evidence="1">
    <location>
        <begin position="23"/>
        <end position="33"/>
    </location>
</feature>
<feature type="chain" id="PRO_5020663908" evidence="2">
    <location>
        <begin position="21"/>
        <end position="75"/>
    </location>
</feature>
<feature type="compositionally biased region" description="Basic and acidic residues" evidence="1">
    <location>
        <begin position="41"/>
        <end position="59"/>
    </location>
</feature>
<evidence type="ECO:0000256" key="1">
    <source>
        <dbReference type="SAM" id="MobiDB-lite"/>
    </source>
</evidence>
<accession>A0A4R7PD82</accession>
<sequence length="75" mass="7815">MNIRNAALLAVLSLGLAVSACQKKDESATEKVTDAIGDATNSRDHEKMKDAGEDAKDAVDNAAEGVKDAVQGENK</sequence>
<evidence type="ECO:0000313" key="4">
    <source>
        <dbReference type="Proteomes" id="UP000295341"/>
    </source>
</evidence>
<evidence type="ECO:0000313" key="3">
    <source>
        <dbReference type="EMBL" id="TDU31501.1"/>
    </source>
</evidence>
<dbReference type="Proteomes" id="UP000295341">
    <property type="component" value="Unassembled WGS sequence"/>
</dbReference>
<keyword evidence="2" id="KW-0732">Signal</keyword>
<comment type="caution">
    <text evidence="3">The sequence shown here is derived from an EMBL/GenBank/DDBJ whole genome shotgun (WGS) entry which is preliminary data.</text>
</comment>
<feature type="region of interest" description="Disordered" evidence="1">
    <location>
        <begin position="23"/>
        <end position="75"/>
    </location>
</feature>
<proteinExistence type="predicted"/>
<keyword evidence="4" id="KW-1185">Reference proteome</keyword>
<protein>
    <submittedName>
        <fullName evidence="3">Uncharacterized protein</fullName>
    </submittedName>
</protein>
<evidence type="ECO:0000256" key="2">
    <source>
        <dbReference type="SAM" id="SignalP"/>
    </source>
</evidence>
<feature type="signal peptide" evidence="2">
    <location>
        <begin position="1"/>
        <end position="20"/>
    </location>
</feature>
<dbReference type="EMBL" id="SOBT01000008">
    <property type="protein sequence ID" value="TDU31501.1"/>
    <property type="molecule type" value="Genomic_DNA"/>
</dbReference>
<reference evidence="3 4" key="1">
    <citation type="submission" date="2019-03" db="EMBL/GenBank/DDBJ databases">
        <title>Genomic Encyclopedia of Type Strains, Phase IV (KMG-IV): sequencing the most valuable type-strain genomes for metagenomic binning, comparative biology and taxonomic classification.</title>
        <authorList>
            <person name="Goeker M."/>
        </authorList>
    </citation>
    <scope>NUCLEOTIDE SEQUENCE [LARGE SCALE GENOMIC DNA]</scope>
    <source>
        <strain evidence="3 4">DSM 26377</strain>
    </source>
</reference>
<dbReference type="RefSeq" id="WP_133880077.1">
    <property type="nucleotide sequence ID" value="NZ_MWIN01000012.1"/>
</dbReference>
<dbReference type="AlphaFoldDB" id="A0A4R7PD82"/>
<dbReference type="PROSITE" id="PS51257">
    <property type="entry name" value="PROKAR_LIPOPROTEIN"/>
    <property type="match status" value="1"/>
</dbReference>
<gene>
    <name evidence="3" type="ORF">DFR24_0871</name>
</gene>